<dbReference type="GO" id="GO:0006260">
    <property type="term" value="P:DNA replication"/>
    <property type="evidence" value="ECO:0007669"/>
    <property type="project" value="InterPro"/>
</dbReference>
<dbReference type="PROSITE" id="PS51192">
    <property type="entry name" value="HELICASE_ATP_BIND_1"/>
    <property type="match status" value="1"/>
</dbReference>
<evidence type="ECO:0000256" key="3">
    <source>
        <dbReference type="ARBA" id="ARBA00022741"/>
    </source>
</evidence>
<dbReference type="InterPro" id="IPR036388">
    <property type="entry name" value="WH-like_DNA-bd_sf"/>
</dbReference>
<proteinExistence type="inferred from homology"/>
<dbReference type="GO" id="GO:0006281">
    <property type="term" value="P:DNA repair"/>
    <property type="evidence" value="ECO:0007669"/>
    <property type="project" value="InterPro"/>
</dbReference>
<evidence type="ECO:0000256" key="2">
    <source>
        <dbReference type="ARBA" id="ARBA00022723"/>
    </source>
</evidence>
<dbReference type="GO" id="GO:0009378">
    <property type="term" value="F:four-way junction helicase activity"/>
    <property type="evidence" value="ECO:0007669"/>
    <property type="project" value="TreeGrafter"/>
</dbReference>
<dbReference type="OrthoDB" id="9760034at2"/>
<evidence type="ECO:0000313" key="15">
    <source>
        <dbReference type="EMBL" id="TDO96762.1"/>
    </source>
</evidence>
<dbReference type="NCBIfam" id="TIGR00614">
    <property type="entry name" value="recQ_fam"/>
    <property type="match status" value="1"/>
</dbReference>
<dbReference type="EMBL" id="SNXC01000013">
    <property type="protein sequence ID" value="TDO96762.1"/>
    <property type="molecule type" value="Genomic_DNA"/>
</dbReference>
<feature type="domain" description="Helicase ATP-binding" evidence="13">
    <location>
        <begin position="24"/>
        <end position="192"/>
    </location>
</feature>
<dbReference type="GO" id="GO:0043138">
    <property type="term" value="F:3'-5' DNA helicase activity"/>
    <property type="evidence" value="ECO:0007669"/>
    <property type="project" value="UniProtKB-EC"/>
</dbReference>
<dbReference type="SUPFAM" id="SSF52540">
    <property type="entry name" value="P-loop containing nucleoside triphosphate hydrolases"/>
    <property type="match status" value="1"/>
</dbReference>
<sequence>MDTLHTILDKLNITELRPMQRSAIECLDSGTDCILNLPTGAGKSLIYQAASLLRNGVGVVVSPLLALMQQQVAELKTKGINARFLNSSLNKGERYDLEMEIRAGHLDIIYLSPEKILQPSVLALLDCVDISCIAVDEAHCIFQWGSAFRPEYGQLGALKSHFPAVPVVALTATSDKQGIAKIISGLNLLTPKCFMESVDRPNITLQISQKRKAKEQLLAFILKEALGQKGIIYCRSRKKTEEMAEWLNANHIDASFFHAALTDQQKTERHQRFLSGEISVLVATTAYGMGIDISDVYFVAHADLPPSIDAYFQEIGRAGRSGMSAKALLLYGLQDIMRGLQQLEHQNEDTASFLSFVELLEQRGCRRKSLLAHYGESHEDCGNCDRCLRQSSEHNVTVAAQKLLSYIYYTKGVVPITALIQALVGKRNKAVLTNKLNDYSVFADGKELSEVQWKTLARKLIAMKFVGVHSNGPLMFSLTQKARQVLRSELQLIMSDDYYYTSKYDISLDSSVIRDTFRWSSQYNQSGMISQNLLLKIAELKPNTAAALSRLTGLSMPELKEINADALCGLYEEVH</sequence>
<dbReference type="GO" id="GO:0003677">
    <property type="term" value="F:DNA binding"/>
    <property type="evidence" value="ECO:0007669"/>
    <property type="project" value="UniProtKB-KW"/>
</dbReference>
<keyword evidence="7" id="KW-0238">DNA-binding</keyword>
<evidence type="ECO:0000256" key="7">
    <source>
        <dbReference type="ARBA" id="ARBA00023125"/>
    </source>
</evidence>
<protein>
    <recommendedName>
        <fullName evidence="11">ATP-dependent DNA helicase RecQ</fullName>
        <ecNumber evidence="10">5.6.2.4</ecNumber>
    </recommendedName>
    <alternativeName>
        <fullName evidence="12">DNA 3'-5' helicase RecQ</fullName>
    </alternativeName>
</protein>
<evidence type="ECO:0000259" key="14">
    <source>
        <dbReference type="PROSITE" id="PS51194"/>
    </source>
</evidence>
<comment type="catalytic activity">
    <reaction evidence="9">
        <text>Couples ATP hydrolysis with the unwinding of duplex DNA by translocating in the 3'-5' direction.</text>
        <dbReference type="EC" id="5.6.2.4"/>
    </reaction>
</comment>
<evidence type="ECO:0000256" key="10">
    <source>
        <dbReference type="ARBA" id="ARBA00034808"/>
    </source>
</evidence>
<reference evidence="15 16" key="1">
    <citation type="submission" date="2019-03" db="EMBL/GenBank/DDBJ databases">
        <title>Genomic Encyclopedia of Type Strains, Phase III (KMG-III): the genomes of soil and plant-associated and newly described type strains.</title>
        <authorList>
            <person name="Whitman W."/>
        </authorList>
    </citation>
    <scope>NUCLEOTIDE SEQUENCE [LARGE SCALE GENOMIC DNA]</scope>
    <source>
        <strain evidence="15 16">CECT 7378</strain>
    </source>
</reference>
<evidence type="ECO:0000256" key="1">
    <source>
        <dbReference type="ARBA" id="ARBA00005446"/>
    </source>
</evidence>
<dbReference type="CDD" id="cd17920">
    <property type="entry name" value="DEXHc_RecQ"/>
    <property type="match status" value="1"/>
</dbReference>
<dbReference type="GO" id="GO:0030894">
    <property type="term" value="C:replisome"/>
    <property type="evidence" value="ECO:0007669"/>
    <property type="project" value="TreeGrafter"/>
</dbReference>
<keyword evidence="16" id="KW-1185">Reference proteome</keyword>
<organism evidence="15 16">
    <name type="scientific">Marinomonas balearica</name>
    <dbReference type="NCBI Taxonomy" id="491947"/>
    <lineage>
        <taxon>Bacteria</taxon>
        <taxon>Pseudomonadati</taxon>
        <taxon>Pseudomonadota</taxon>
        <taxon>Gammaproteobacteria</taxon>
        <taxon>Oceanospirillales</taxon>
        <taxon>Oceanospirillaceae</taxon>
        <taxon>Marinomonas</taxon>
    </lineage>
</organism>
<keyword evidence="6" id="KW-0067">ATP-binding</keyword>
<evidence type="ECO:0000256" key="5">
    <source>
        <dbReference type="ARBA" id="ARBA00022806"/>
    </source>
</evidence>
<dbReference type="InterPro" id="IPR011545">
    <property type="entry name" value="DEAD/DEAH_box_helicase_dom"/>
</dbReference>
<keyword evidence="5 15" id="KW-0347">Helicase</keyword>
<dbReference type="GO" id="GO:0016787">
    <property type="term" value="F:hydrolase activity"/>
    <property type="evidence" value="ECO:0007669"/>
    <property type="project" value="UniProtKB-KW"/>
</dbReference>
<dbReference type="InterPro" id="IPR014001">
    <property type="entry name" value="Helicase_ATP-bd"/>
</dbReference>
<evidence type="ECO:0000256" key="6">
    <source>
        <dbReference type="ARBA" id="ARBA00022840"/>
    </source>
</evidence>
<evidence type="ECO:0000256" key="8">
    <source>
        <dbReference type="ARBA" id="ARBA00023235"/>
    </source>
</evidence>
<keyword evidence="4" id="KW-0378">Hydrolase</keyword>
<dbReference type="Gene3D" id="3.40.50.300">
    <property type="entry name" value="P-loop containing nucleotide triphosphate hydrolases"/>
    <property type="match status" value="2"/>
</dbReference>
<dbReference type="Proteomes" id="UP000294656">
    <property type="component" value="Unassembled WGS sequence"/>
</dbReference>
<dbReference type="GO" id="GO:0046872">
    <property type="term" value="F:metal ion binding"/>
    <property type="evidence" value="ECO:0007669"/>
    <property type="project" value="UniProtKB-KW"/>
</dbReference>
<dbReference type="AlphaFoldDB" id="A0A4V3CG85"/>
<name>A0A4V3CG85_9GAMM</name>
<dbReference type="InterPro" id="IPR036390">
    <property type="entry name" value="WH_DNA-bd_sf"/>
</dbReference>
<dbReference type="SMART" id="SM00490">
    <property type="entry name" value="HELICc"/>
    <property type="match status" value="1"/>
</dbReference>
<feature type="domain" description="Helicase C-terminal" evidence="14">
    <location>
        <begin position="213"/>
        <end position="361"/>
    </location>
</feature>
<dbReference type="Pfam" id="PF09382">
    <property type="entry name" value="RQC"/>
    <property type="match status" value="1"/>
</dbReference>
<dbReference type="GO" id="GO:0005524">
    <property type="term" value="F:ATP binding"/>
    <property type="evidence" value="ECO:0007669"/>
    <property type="project" value="UniProtKB-KW"/>
</dbReference>
<dbReference type="EC" id="5.6.2.4" evidence="10"/>
<evidence type="ECO:0000313" key="16">
    <source>
        <dbReference type="Proteomes" id="UP000294656"/>
    </source>
</evidence>
<dbReference type="SMART" id="SM00487">
    <property type="entry name" value="DEXDc"/>
    <property type="match status" value="1"/>
</dbReference>
<evidence type="ECO:0000256" key="11">
    <source>
        <dbReference type="ARBA" id="ARBA00044535"/>
    </source>
</evidence>
<comment type="caution">
    <text evidence="15">The sequence shown here is derived from an EMBL/GenBank/DDBJ whole genome shotgun (WGS) entry which is preliminary data.</text>
</comment>
<dbReference type="RefSeq" id="WP_133504266.1">
    <property type="nucleotide sequence ID" value="NZ_SNXC01000013.1"/>
</dbReference>
<accession>A0A4V3CG85</accession>
<dbReference type="SUPFAM" id="SSF46785">
    <property type="entry name" value="Winged helix' DNA-binding domain"/>
    <property type="match status" value="1"/>
</dbReference>
<comment type="similarity">
    <text evidence="1">Belongs to the helicase family. RecQ subfamily.</text>
</comment>
<dbReference type="Pfam" id="PF00270">
    <property type="entry name" value="DEAD"/>
    <property type="match status" value="1"/>
</dbReference>
<keyword evidence="8" id="KW-0413">Isomerase</keyword>
<dbReference type="InterPro" id="IPR004589">
    <property type="entry name" value="DNA_helicase_ATP-dep_RecQ"/>
</dbReference>
<dbReference type="Gene3D" id="1.10.10.10">
    <property type="entry name" value="Winged helix-like DNA-binding domain superfamily/Winged helix DNA-binding domain"/>
    <property type="match status" value="1"/>
</dbReference>
<dbReference type="Pfam" id="PF00271">
    <property type="entry name" value="Helicase_C"/>
    <property type="match status" value="1"/>
</dbReference>
<dbReference type="PANTHER" id="PTHR13710:SF105">
    <property type="entry name" value="ATP-DEPENDENT DNA HELICASE Q1"/>
    <property type="match status" value="1"/>
</dbReference>
<keyword evidence="2" id="KW-0479">Metal-binding</keyword>
<dbReference type="GO" id="GO:0006310">
    <property type="term" value="P:DNA recombination"/>
    <property type="evidence" value="ECO:0007669"/>
    <property type="project" value="InterPro"/>
</dbReference>
<dbReference type="GO" id="GO:0005737">
    <property type="term" value="C:cytoplasm"/>
    <property type="evidence" value="ECO:0007669"/>
    <property type="project" value="TreeGrafter"/>
</dbReference>
<dbReference type="InterPro" id="IPR032284">
    <property type="entry name" value="RecQ_Zn-bd"/>
</dbReference>
<dbReference type="SMART" id="SM00956">
    <property type="entry name" value="RQC"/>
    <property type="match status" value="1"/>
</dbReference>
<dbReference type="PROSITE" id="PS51194">
    <property type="entry name" value="HELICASE_CTER"/>
    <property type="match status" value="1"/>
</dbReference>
<gene>
    <name evidence="15" type="ORF">DFP79_2530</name>
</gene>
<dbReference type="InterPro" id="IPR001650">
    <property type="entry name" value="Helicase_C-like"/>
</dbReference>
<dbReference type="InterPro" id="IPR018982">
    <property type="entry name" value="RQC_domain"/>
</dbReference>
<dbReference type="Pfam" id="PF16124">
    <property type="entry name" value="RecQ_Zn_bind"/>
    <property type="match status" value="1"/>
</dbReference>
<dbReference type="GO" id="GO:0043590">
    <property type="term" value="C:bacterial nucleoid"/>
    <property type="evidence" value="ECO:0007669"/>
    <property type="project" value="TreeGrafter"/>
</dbReference>
<evidence type="ECO:0000256" key="4">
    <source>
        <dbReference type="ARBA" id="ARBA00022801"/>
    </source>
</evidence>
<dbReference type="PANTHER" id="PTHR13710">
    <property type="entry name" value="DNA HELICASE RECQ FAMILY MEMBER"/>
    <property type="match status" value="1"/>
</dbReference>
<evidence type="ECO:0000256" key="12">
    <source>
        <dbReference type="ARBA" id="ARBA00044550"/>
    </source>
</evidence>
<evidence type="ECO:0000256" key="9">
    <source>
        <dbReference type="ARBA" id="ARBA00034617"/>
    </source>
</evidence>
<evidence type="ECO:0000259" key="13">
    <source>
        <dbReference type="PROSITE" id="PS51192"/>
    </source>
</evidence>
<keyword evidence="3" id="KW-0547">Nucleotide-binding</keyword>
<dbReference type="InterPro" id="IPR027417">
    <property type="entry name" value="P-loop_NTPase"/>
</dbReference>